<sequence length="65" mass="7717">MSYEYKFVKVELKGVFESKPKQDYREIVREHAGENWKLFQIFAPGTHGYGTATWFELIFERAVRG</sequence>
<dbReference type="InterPro" id="IPR025234">
    <property type="entry name" value="YjzH-like"/>
</dbReference>
<dbReference type="AlphaFoldDB" id="A0A229NYH0"/>
<gene>
    <name evidence="1" type="ORF">CGZ75_18155</name>
</gene>
<dbReference type="EMBL" id="NMUQ01000002">
    <property type="protein sequence ID" value="OXM14795.1"/>
    <property type="molecule type" value="Genomic_DNA"/>
</dbReference>
<comment type="caution">
    <text evidence="1">The sequence shown here is derived from an EMBL/GenBank/DDBJ whole genome shotgun (WGS) entry which is preliminary data.</text>
</comment>
<dbReference type="Pfam" id="PF13783">
    <property type="entry name" value="DUF4177"/>
    <property type="match status" value="1"/>
</dbReference>
<keyword evidence="2" id="KW-1185">Reference proteome</keyword>
<evidence type="ECO:0000313" key="1">
    <source>
        <dbReference type="EMBL" id="OXM14795.1"/>
    </source>
</evidence>
<organism evidence="1 2">
    <name type="scientific">Paenibacillus herberti</name>
    <dbReference type="NCBI Taxonomy" id="1619309"/>
    <lineage>
        <taxon>Bacteria</taxon>
        <taxon>Bacillati</taxon>
        <taxon>Bacillota</taxon>
        <taxon>Bacilli</taxon>
        <taxon>Bacillales</taxon>
        <taxon>Paenibacillaceae</taxon>
        <taxon>Paenibacillus</taxon>
    </lineage>
</organism>
<accession>A0A229NYH0</accession>
<evidence type="ECO:0008006" key="3">
    <source>
        <dbReference type="Google" id="ProtNLM"/>
    </source>
</evidence>
<dbReference type="Proteomes" id="UP000215145">
    <property type="component" value="Unassembled WGS sequence"/>
</dbReference>
<name>A0A229NYH0_9BACL</name>
<dbReference type="RefSeq" id="WP_089525612.1">
    <property type="nucleotide sequence ID" value="NZ_NMUQ01000002.1"/>
</dbReference>
<evidence type="ECO:0000313" key="2">
    <source>
        <dbReference type="Proteomes" id="UP000215145"/>
    </source>
</evidence>
<protein>
    <recommendedName>
        <fullName evidence="3">DUF4177 domain-containing protein</fullName>
    </recommendedName>
</protein>
<proteinExistence type="predicted"/>
<reference evidence="1 2" key="1">
    <citation type="submission" date="2017-07" db="EMBL/GenBank/DDBJ databases">
        <title>Paenibacillus herberti R33 genome sequencing and assembly.</title>
        <authorList>
            <person name="Su W."/>
        </authorList>
    </citation>
    <scope>NUCLEOTIDE SEQUENCE [LARGE SCALE GENOMIC DNA]</scope>
    <source>
        <strain evidence="1 2">R33</strain>
    </source>
</reference>
<dbReference type="OrthoDB" id="1739894at2"/>